<dbReference type="InterPro" id="IPR018914">
    <property type="entry name" value="DUF2480"/>
</dbReference>
<gene>
    <name evidence="1" type="ORF">LX64_04655</name>
</gene>
<protein>
    <submittedName>
        <fullName evidence="1">Uncharacterized protein DUF2480</fullName>
    </submittedName>
</protein>
<dbReference type="OrthoDB" id="9803040at2"/>
<dbReference type="RefSeq" id="WP_111600043.1">
    <property type="nucleotide sequence ID" value="NZ_QLLL01000011.1"/>
</dbReference>
<sequence>MEEIVNKVAQSGLITIDLEKFYPAEEIVTFDLKGYLFMELILKEKDFRAALLTTDWEAYRGKNVAITCTADAIIPVWAYMLVVSYLEPVANYATYGDEAVLQHTLFLKNLATINPQDYIDARVVIKGCGDKNISASAYVEITRLLRPVVKSIMYGEPCSTVPVYKKK</sequence>
<dbReference type="Pfam" id="PF10652">
    <property type="entry name" value="DUF2480"/>
    <property type="match status" value="1"/>
</dbReference>
<dbReference type="AlphaFoldDB" id="A0A327Q2M3"/>
<evidence type="ECO:0000313" key="1">
    <source>
        <dbReference type="EMBL" id="RAI98670.1"/>
    </source>
</evidence>
<evidence type="ECO:0000313" key="2">
    <source>
        <dbReference type="Proteomes" id="UP000249547"/>
    </source>
</evidence>
<accession>A0A327Q2M3</accession>
<name>A0A327Q2M3_9BACT</name>
<organism evidence="1 2">
    <name type="scientific">Chitinophaga skermanii</name>
    <dbReference type="NCBI Taxonomy" id="331697"/>
    <lineage>
        <taxon>Bacteria</taxon>
        <taxon>Pseudomonadati</taxon>
        <taxon>Bacteroidota</taxon>
        <taxon>Chitinophagia</taxon>
        <taxon>Chitinophagales</taxon>
        <taxon>Chitinophagaceae</taxon>
        <taxon>Chitinophaga</taxon>
    </lineage>
</organism>
<dbReference type="EMBL" id="QLLL01000011">
    <property type="protein sequence ID" value="RAI98670.1"/>
    <property type="molecule type" value="Genomic_DNA"/>
</dbReference>
<proteinExistence type="predicted"/>
<reference evidence="1 2" key="1">
    <citation type="submission" date="2018-06" db="EMBL/GenBank/DDBJ databases">
        <title>Genomic Encyclopedia of Archaeal and Bacterial Type Strains, Phase II (KMG-II): from individual species to whole genera.</title>
        <authorList>
            <person name="Goeker M."/>
        </authorList>
    </citation>
    <scope>NUCLEOTIDE SEQUENCE [LARGE SCALE GENOMIC DNA]</scope>
    <source>
        <strain evidence="1 2">DSM 23857</strain>
    </source>
</reference>
<keyword evidence="2" id="KW-1185">Reference proteome</keyword>
<comment type="caution">
    <text evidence="1">The sequence shown here is derived from an EMBL/GenBank/DDBJ whole genome shotgun (WGS) entry which is preliminary data.</text>
</comment>
<dbReference type="Proteomes" id="UP000249547">
    <property type="component" value="Unassembled WGS sequence"/>
</dbReference>